<dbReference type="EMBL" id="CP031124">
    <property type="protein sequence ID" value="AXF86723.1"/>
    <property type="molecule type" value="Genomic_DNA"/>
</dbReference>
<sequence length="310" mass="34530">MRTIPIYFVILPNTLLTDLAISADALLYSNRFQGDVQFKLHFIGMAHQVNTSIGLALMNIQPLPAQLPIDAVVIVPGTAGNWNEDTTSTAITAAWLSTLPTKQPLICICAGSILAAMAGLLKHKRCTTHHAHYDDLRRIEPTAVLEMNHMYVEDGHIMTSAGVTAGLDVTLRYIEKTTNAHCAASVAQHMVVYQRRASLDPEPSPLLQHRNHIHPAVHRVQTAILVNPTHPWHTNDMADVACVSPRHLTRLFKQEAGILPHEYLRKIRVGLAQQLNLERRHSQEELAYRVGFTSAQQLRRAMKLSKTNPS</sequence>
<dbReference type="Gene3D" id="1.10.10.60">
    <property type="entry name" value="Homeodomain-like"/>
    <property type="match status" value="1"/>
</dbReference>
<dbReference type="Gene3D" id="3.40.50.880">
    <property type="match status" value="1"/>
</dbReference>
<dbReference type="KEGG" id="hyf:DTO96_102479"/>
<proteinExistence type="predicted"/>
<feature type="domain" description="HTH araC/xylS-type" evidence="3">
    <location>
        <begin position="218"/>
        <end position="303"/>
    </location>
</feature>
<evidence type="ECO:0000259" key="3">
    <source>
        <dbReference type="PROSITE" id="PS01124"/>
    </source>
</evidence>
<dbReference type="PANTHER" id="PTHR43130">
    <property type="entry name" value="ARAC-FAMILY TRANSCRIPTIONAL REGULATOR"/>
    <property type="match status" value="1"/>
</dbReference>
<dbReference type="SUPFAM" id="SSF52317">
    <property type="entry name" value="Class I glutamine amidotransferase-like"/>
    <property type="match status" value="1"/>
</dbReference>
<dbReference type="PANTHER" id="PTHR43130:SF3">
    <property type="entry name" value="HTH-TYPE TRANSCRIPTIONAL REGULATOR RV1931C"/>
    <property type="match status" value="1"/>
</dbReference>
<keyword evidence="5" id="KW-1185">Reference proteome</keyword>
<dbReference type="InterPro" id="IPR009057">
    <property type="entry name" value="Homeodomain-like_sf"/>
</dbReference>
<dbReference type="InterPro" id="IPR018060">
    <property type="entry name" value="HTH_AraC"/>
</dbReference>
<dbReference type="Pfam" id="PF12833">
    <property type="entry name" value="HTH_18"/>
    <property type="match status" value="1"/>
</dbReference>
<dbReference type="OrthoDB" id="8543772at2"/>
<reference evidence="5" key="1">
    <citation type="submission" date="2018-07" db="EMBL/GenBank/DDBJ databases">
        <authorList>
            <person name="Kim H."/>
        </authorList>
    </citation>
    <scope>NUCLEOTIDE SEQUENCE [LARGE SCALE GENOMIC DNA]</scope>
    <source>
        <strain evidence="5">F02</strain>
    </source>
</reference>
<dbReference type="SUPFAM" id="SSF46689">
    <property type="entry name" value="Homeodomain-like"/>
    <property type="match status" value="1"/>
</dbReference>
<dbReference type="PROSITE" id="PS01124">
    <property type="entry name" value="HTH_ARAC_FAMILY_2"/>
    <property type="match status" value="1"/>
</dbReference>
<dbReference type="Pfam" id="PF01965">
    <property type="entry name" value="DJ-1_PfpI"/>
    <property type="match status" value="1"/>
</dbReference>
<dbReference type="GO" id="GO:0043565">
    <property type="term" value="F:sequence-specific DNA binding"/>
    <property type="evidence" value="ECO:0007669"/>
    <property type="project" value="InterPro"/>
</dbReference>
<evidence type="ECO:0000313" key="5">
    <source>
        <dbReference type="Proteomes" id="UP000252182"/>
    </source>
</evidence>
<dbReference type="SMART" id="SM00342">
    <property type="entry name" value="HTH_ARAC"/>
    <property type="match status" value="1"/>
</dbReference>
<dbReference type="InterPro" id="IPR002818">
    <property type="entry name" value="DJ-1/PfpI"/>
</dbReference>
<keyword evidence="2" id="KW-0804">Transcription</keyword>
<name>A0A345DED5_9BURK</name>
<dbReference type="Proteomes" id="UP000252182">
    <property type="component" value="Chromosome"/>
</dbReference>
<gene>
    <name evidence="4" type="primary">cdhR_2</name>
    <name evidence="4" type="ORF">DTO96_102479</name>
</gene>
<dbReference type="InterPro" id="IPR029062">
    <property type="entry name" value="Class_I_gatase-like"/>
</dbReference>
<evidence type="ECO:0000256" key="2">
    <source>
        <dbReference type="ARBA" id="ARBA00023163"/>
    </source>
</evidence>
<accession>A0A345DED5</accession>
<evidence type="ECO:0000313" key="4">
    <source>
        <dbReference type="EMBL" id="AXF86723.1"/>
    </source>
</evidence>
<evidence type="ECO:0000256" key="1">
    <source>
        <dbReference type="ARBA" id="ARBA00023015"/>
    </source>
</evidence>
<keyword evidence="1" id="KW-0805">Transcription regulation</keyword>
<dbReference type="GO" id="GO:0003700">
    <property type="term" value="F:DNA-binding transcription factor activity"/>
    <property type="evidence" value="ECO:0007669"/>
    <property type="project" value="InterPro"/>
</dbReference>
<protein>
    <submittedName>
        <fullName evidence="4">HTH-type transcriptional regulator CdhR</fullName>
    </submittedName>
</protein>
<dbReference type="InterPro" id="IPR052158">
    <property type="entry name" value="INH-QAR"/>
</dbReference>
<dbReference type="RefSeq" id="WP_114563772.1">
    <property type="nucleotide sequence ID" value="NZ_CP031124.1"/>
</dbReference>
<dbReference type="AlphaFoldDB" id="A0A345DED5"/>
<organism evidence="4 5">
    <name type="scientific">Ephemeroptericola cinctiostellae</name>
    <dbReference type="NCBI Taxonomy" id="2268024"/>
    <lineage>
        <taxon>Bacteria</taxon>
        <taxon>Pseudomonadati</taxon>
        <taxon>Pseudomonadota</taxon>
        <taxon>Betaproteobacteria</taxon>
        <taxon>Burkholderiales</taxon>
        <taxon>Burkholderiaceae</taxon>
        <taxon>Ephemeroptericola</taxon>
    </lineage>
</organism>